<protein>
    <recommendedName>
        <fullName evidence="3">Leucine rich repeat variant</fullName>
    </recommendedName>
</protein>
<evidence type="ECO:0000313" key="2">
    <source>
        <dbReference type="EMBL" id="OIQ87452.1"/>
    </source>
</evidence>
<sequence>MYALLYNCSGRLSSDATQMSNPRFQGDRRQAGGTFRQNPIGAPMKKMPDLSIERAARDKPWVALMPDIRPCRQTSIGNVLVNILLGLLFSLTAHAQIASTSETGGSAEATRETEILRKEEAMLQGDKVKYLRIFEISDAVSKKKRLPDAVVTEAISDSSLYIRGSIASYPFLQQAQVKELIKTKKIFVLDALLRNPAVNLDPDDIDTLIDLNFLEINRLIVSGRELGLTRKQIDQLASSDDLLTKFLVARRYQIGSDKEIMIALIKGKNDSDIKTAILKFNPIPTEIVDLLLIQDNSAVRRQLTMNGKFTPTPQQLETILNDTDPGVRIGILRRRDVVLSAEQINRGINHQNQDLAFWYRMRNDFLPTPEQIEEGLSSPTVMTRRSYAHMEKITPTSAQIERGLTDSDSNVRWAFLLRKNITLDDRQLDRCTVDPVFQVRDVCVRRPDYQLTQARFEAILFDKNPNILSAFTDRGSPASVRLDQFIWVTLKESPPNIQVALATSKWLPLSDEQIQFGLNSKNEEVRAAFCRRQKNTCGAR</sequence>
<feature type="region of interest" description="Disordered" evidence="1">
    <location>
        <begin position="17"/>
        <end position="43"/>
    </location>
</feature>
<dbReference type="Gene3D" id="1.25.10.10">
    <property type="entry name" value="Leucine-rich Repeat Variant"/>
    <property type="match status" value="2"/>
</dbReference>
<dbReference type="AlphaFoldDB" id="A0A1J5R5Z2"/>
<comment type="caution">
    <text evidence="2">The sequence shown here is derived from an EMBL/GenBank/DDBJ whole genome shotgun (WGS) entry which is preliminary data.</text>
</comment>
<gene>
    <name evidence="2" type="ORF">GALL_307030</name>
</gene>
<dbReference type="InterPro" id="IPR011989">
    <property type="entry name" value="ARM-like"/>
</dbReference>
<evidence type="ECO:0008006" key="3">
    <source>
        <dbReference type="Google" id="ProtNLM"/>
    </source>
</evidence>
<reference evidence="2" key="1">
    <citation type="submission" date="2016-10" db="EMBL/GenBank/DDBJ databases">
        <title>Sequence of Gallionella enrichment culture.</title>
        <authorList>
            <person name="Poehlein A."/>
            <person name="Muehling M."/>
            <person name="Daniel R."/>
        </authorList>
    </citation>
    <scope>NUCLEOTIDE SEQUENCE</scope>
</reference>
<proteinExistence type="predicted"/>
<evidence type="ECO:0000256" key="1">
    <source>
        <dbReference type="SAM" id="MobiDB-lite"/>
    </source>
</evidence>
<accession>A0A1J5R5Z2</accession>
<organism evidence="2">
    <name type="scientific">mine drainage metagenome</name>
    <dbReference type="NCBI Taxonomy" id="410659"/>
    <lineage>
        <taxon>unclassified sequences</taxon>
        <taxon>metagenomes</taxon>
        <taxon>ecological metagenomes</taxon>
    </lineage>
</organism>
<name>A0A1J5R5Z2_9ZZZZ</name>
<dbReference type="EMBL" id="MLJW01000422">
    <property type="protein sequence ID" value="OIQ87452.1"/>
    <property type="molecule type" value="Genomic_DNA"/>
</dbReference>